<dbReference type="SUPFAM" id="SSF51338">
    <property type="entry name" value="Composite domain of metallo-dependent hydrolases"/>
    <property type="match status" value="1"/>
</dbReference>
<proteinExistence type="inferred from homology"/>
<comment type="similarity">
    <text evidence="4">Belongs to the metallo-dependent hydrolases superfamily. Allantoinase family.</text>
</comment>
<dbReference type="EMBL" id="BQKI01000079">
    <property type="protein sequence ID" value="GJN26007.1"/>
    <property type="molecule type" value="Genomic_DNA"/>
</dbReference>
<dbReference type="InterPro" id="IPR056854">
    <property type="entry name" value="ALN_composite"/>
</dbReference>
<reference evidence="14" key="2">
    <citation type="submission" date="2021-12" db="EMBL/GenBank/DDBJ databases">
        <title>Resequencing data analysis of finger millet.</title>
        <authorList>
            <person name="Hatakeyama M."/>
            <person name="Aluri S."/>
            <person name="Balachadran M.T."/>
            <person name="Sivarajan S.R."/>
            <person name="Poveda L."/>
            <person name="Shimizu-Inatsugi R."/>
            <person name="Schlapbach R."/>
            <person name="Sreeman S.M."/>
            <person name="Shimizu K.K."/>
        </authorList>
    </citation>
    <scope>NUCLEOTIDE SEQUENCE</scope>
</reference>
<dbReference type="InterPro" id="IPR032466">
    <property type="entry name" value="Metal_Hydrolase"/>
</dbReference>
<dbReference type="SUPFAM" id="SSF51556">
    <property type="entry name" value="Metallo-dependent hydrolases"/>
    <property type="match status" value="1"/>
</dbReference>
<dbReference type="GO" id="GO:0046872">
    <property type="term" value="F:metal ion binding"/>
    <property type="evidence" value="ECO:0007669"/>
    <property type="project" value="UniProtKB-KW"/>
</dbReference>
<organism evidence="14 15">
    <name type="scientific">Eleusine coracana subsp. coracana</name>
    <dbReference type="NCBI Taxonomy" id="191504"/>
    <lineage>
        <taxon>Eukaryota</taxon>
        <taxon>Viridiplantae</taxon>
        <taxon>Streptophyta</taxon>
        <taxon>Embryophyta</taxon>
        <taxon>Tracheophyta</taxon>
        <taxon>Spermatophyta</taxon>
        <taxon>Magnoliopsida</taxon>
        <taxon>Liliopsida</taxon>
        <taxon>Poales</taxon>
        <taxon>Poaceae</taxon>
        <taxon>PACMAD clade</taxon>
        <taxon>Chloridoideae</taxon>
        <taxon>Cynodonteae</taxon>
        <taxon>Eleusininae</taxon>
        <taxon>Eleusine</taxon>
    </lineage>
</organism>
<sequence>MVRLQLGSSASTSAQRTSRQQKSRERPSANTRERDGARHSSASMAASAKGRLVPLLAVAAALAAVLLYRAPFSKSLGGEGCSLLHHDHFWIASDRVVTLGRVGPAAVEVKGGLVNAIAVGDYRNFVLRRPLLDYGDAVIMPGLIDVHAHLDEPGRAEWEGFSTGTKAAAAGGITTLVDMPLNSYPSTVTEETLKLKLEAARDKLYVDVGFWGGLVPENAFNPSALEKLLNAGVLGLKEGLVTLAKYKRPLLIHAERIPDVEDGDGLADLDPRSYSTYLKTRPPTWEEAAIRDLERAMKDTKAGGRSEGAHLHIVHLADAKTSLKLVKDARHSGASVTIETCPHYLAFSAEEVPDGDTRFKCAPPIRDAANRENLWNALLDGHIDMLSSDHSPSAPDLKLMEEGNFLRAWGGISSLQFVLPVTWTFGQKYGITLNQLASWWSEKPAKLAGQKNKGAILPGYHADIVVWKPEAEFQLDESHSVYHKHRNISAYIGQQLSGKVLSTFVRGNLVFAEDKHANAACGVPILADLK</sequence>
<name>A0AAV5EU19_ELECO</name>
<evidence type="ECO:0000256" key="5">
    <source>
        <dbReference type="ARBA" id="ARBA00011881"/>
    </source>
</evidence>
<evidence type="ECO:0000256" key="11">
    <source>
        <dbReference type="SAM" id="MobiDB-lite"/>
    </source>
</evidence>
<keyword evidence="7" id="KW-0479">Metal-binding</keyword>
<feature type="compositionally biased region" description="Basic and acidic residues" evidence="11">
    <location>
        <begin position="22"/>
        <end position="38"/>
    </location>
</feature>
<dbReference type="GO" id="GO:0005737">
    <property type="term" value="C:cytoplasm"/>
    <property type="evidence" value="ECO:0007669"/>
    <property type="project" value="TreeGrafter"/>
</dbReference>
<feature type="region of interest" description="Disordered" evidence="11">
    <location>
        <begin position="1"/>
        <end position="43"/>
    </location>
</feature>
<evidence type="ECO:0000256" key="6">
    <source>
        <dbReference type="ARBA" id="ARBA00012863"/>
    </source>
</evidence>
<dbReference type="InterPro" id="IPR006680">
    <property type="entry name" value="Amidohydro-rel"/>
</dbReference>
<reference evidence="14" key="1">
    <citation type="journal article" date="2018" name="DNA Res.">
        <title>Multiple hybrid de novo genome assembly of finger millet, an orphan allotetraploid crop.</title>
        <authorList>
            <person name="Hatakeyama M."/>
            <person name="Aluri S."/>
            <person name="Balachadran M.T."/>
            <person name="Sivarajan S.R."/>
            <person name="Patrignani A."/>
            <person name="Gruter S."/>
            <person name="Poveda L."/>
            <person name="Shimizu-Inatsugi R."/>
            <person name="Baeten J."/>
            <person name="Francoijs K.J."/>
            <person name="Nataraja K.N."/>
            <person name="Reddy Y.A.N."/>
            <person name="Phadnis S."/>
            <person name="Ravikumar R.L."/>
            <person name="Schlapbach R."/>
            <person name="Sreeman S.M."/>
            <person name="Shimizu K.K."/>
        </authorList>
    </citation>
    <scope>NUCLEOTIDE SEQUENCE</scope>
</reference>
<keyword evidence="9" id="KW-0862">Zinc</keyword>
<feature type="domain" description="Allantoinase composite" evidence="13">
    <location>
        <begin position="84"/>
        <end position="137"/>
    </location>
</feature>
<evidence type="ECO:0000259" key="13">
    <source>
        <dbReference type="Pfam" id="PF24890"/>
    </source>
</evidence>
<dbReference type="FunFam" id="3.20.20.140:FF:000032">
    <property type="entry name" value="Allantoinase Dal1"/>
    <property type="match status" value="1"/>
</dbReference>
<accession>A0AAV5EU19</accession>
<gene>
    <name evidence="14" type="primary">gb13900</name>
    <name evidence="14" type="ORF">PR202_gb13900</name>
</gene>
<evidence type="ECO:0000256" key="1">
    <source>
        <dbReference type="ARBA" id="ARBA00001756"/>
    </source>
</evidence>
<dbReference type="Pfam" id="PF24890">
    <property type="entry name" value="ALN_composite"/>
    <property type="match status" value="1"/>
</dbReference>
<comment type="function">
    <text evidence="10">Catalyzes the conversion of allantoin (5-ureidohydantoin) to allantoate by hydrolytic cleavage of the five-member hydantoin ring. Catalyzes the first step of the ureide allantoin degradation followed by the sequential activity of AAH, UGLYAH and UAH which allows a complete purine breakdown without the intermediate generation of urea.</text>
</comment>
<evidence type="ECO:0000256" key="10">
    <source>
        <dbReference type="ARBA" id="ARBA00053421"/>
    </source>
</evidence>
<dbReference type="Gene3D" id="3.20.20.140">
    <property type="entry name" value="Metal-dependent hydrolases"/>
    <property type="match status" value="1"/>
</dbReference>
<keyword evidence="8" id="KW-0378">Hydrolase</keyword>
<evidence type="ECO:0000259" key="12">
    <source>
        <dbReference type="Pfam" id="PF01979"/>
    </source>
</evidence>
<evidence type="ECO:0000313" key="15">
    <source>
        <dbReference type="Proteomes" id="UP001054889"/>
    </source>
</evidence>
<comment type="pathway">
    <text evidence="3">Nitrogen metabolism; (S)-allantoin degradation; allantoate from (S)-allantoin: step 1/1.</text>
</comment>
<dbReference type="PANTHER" id="PTHR43668">
    <property type="entry name" value="ALLANTOINASE"/>
    <property type="match status" value="1"/>
</dbReference>
<dbReference type="PANTHER" id="PTHR43668:SF2">
    <property type="entry name" value="ALLANTOINASE"/>
    <property type="match status" value="1"/>
</dbReference>
<feature type="compositionally biased region" description="Low complexity" evidence="11">
    <location>
        <begin position="8"/>
        <end position="20"/>
    </location>
</feature>
<comment type="caution">
    <text evidence="14">The sequence shown here is derived from an EMBL/GenBank/DDBJ whole genome shotgun (WGS) entry which is preliminary data.</text>
</comment>
<dbReference type="AlphaFoldDB" id="A0AAV5EU19"/>
<evidence type="ECO:0000256" key="2">
    <source>
        <dbReference type="ARBA" id="ARBA00001947"/>
    </source>
</evidence>
<dbReference type="EC" id="3.5.2.5" evidence="6"/>
<evidence type="ECO:0000256" key="4">
    <source>
        <dbReference type="ARBA" id="ARBA00010368"/>
    </source>
</evidence>
<dbReference type="Pfam" id="PF01979">
    <property type="entry name" value="Amidohydro_1"/>
    <property type="match status" value="2"/>
</dbReference>
<evidence type="ECO:0000256" key="8">
    <source>
        <dbReference type="ARBA" id="ARBA00022801"/>
    </source>
</evidence>
<dbReference type="GO" id="GO:0004038">
    <property type="term" value="F:allantoinase activity"/>
    <property type="evidence" value="ECO:0007669"/>
    <property type="project" value="UniProtKB-EC"/>
</dbReference>
<comment type="catalytic activity">
    <reaction evidence="1">
        <text>(S)-allantoin + H2O = allantoate + H(+)</text>
        <dbReference type="Rhea" id="RHEA:17029"/>
        <dbReference type="ChEBI" id="CHEBI:15377"/>
        <dbReference type="ChEBI" id="CHEBI:15378"/>
        <dbReference type="ChEBI" id="CHEBI:15678"/>
        <dbReference type="ChEBI" id="CHEBI:17536"/>
        <dbReference type="EC" id="3.5.2.5"/>
    </reaction>
</comment>
<keyword evidence="15" id="KW-1185">Reference proteome</keyword>
<feature type="domain" description="Amidohydrolase-related" evidence="12">
    <location>
        <begin position="351"/>
        <end position="510"/>
    </location>
</feature>
<feature type="domain" description="Amidohydrolase-related" evidence="12">
    <location>
        <begin position="138"/>
        <end position="239"/>
    </location>
</feature>
<dbReference type="Proteomes" id="UP001054889">
    <property type="component" value="Unassembled WGS sequence"/>
</dbReference>
<dbReference type="GO" id="GO:0006145">
    <property type="term" value="P:purine nucleobase catabolic process"/>
    <property type="evidence" value="ECO:0007669"/>
    <property type="project" value="TreeGrafter"/>
</dbReference>
<evidence type="ECO:0000256" key="7">
    <source>
        <dbReference type="ARBA" id="ARBA00022723"/>
    </source>
</evidence>
<evidence type="ECO:0000256" key="3">
    <source>
        <dbReference type="ARBA" id="ARBA00004968"/>
    </source>
</evidence>
<evidence type="ECO:0000256" key="9">
    <source>
        <dbReference type="ARBA" id="ARBA00022833"/>
    </source>
</evidence>
<dbReference type="InterPro" id="IPR050138">
    <property type="entry name" value="DHOase/Allantoinase_Hydrolase"/>
</dbReference>
<evidence type="ECO:0000313" key="14">
    <source>
        <dbReference type="EMBL" id="GJN26007.1"/>
    </source>
</evidence>
<protein>
    <recommendedName>
        <fullName evidence="6">allantoinase</fullName>
        <ecNumber evidence="6">3.5.2.5</ecNumber>
    </recommendedName>
</protein>
<comment type="subunit">
    <text evidence="5">Homotetramer.</text>
</comment>
<comment type="cofactor">
    <cofactor evidence="2">
        <name>Zn(2+)</name>
        <dbReference type="ChEBI" id="CHEBI:29105"/>
    </cofactor>
</comment>
<dbReference type="InterPro" id="IPR011059">
    <property type="entry name" value="Metal-dep_hydrolase_composite"/>
</dbReference>